<protein>
    <submittedName>
        <fullName evidence="1">DUF2442 domain-containing protein</fullName>
    </submittedName>
</protein>
<accession>A0AAJ4A3T1</accession>
<dbReference type="Gene3D" id="3.30.2020.40">
    <property type="entry name" value="Uncharacterised protein PF10387, DUF2442"/>
    <property type="match status" value="1"/>
</dbReference>
<sequence length="80" mass="9126">MNTSITRVDFGDKIYIYLKSSDILTIPYSYTKKIQNTKKEQLLNYRIIGGGIGVHFEEIDEDISLSGIIAYKINHELKAS</sequence>
<dbReference type="Proteomes" id="UP000326061">
    <property type="component" value="Chromosome"/>
</dbReference>
<dbReference type="AlphaFoldDB" id="A0AAJ4A3T1"/>
<gene>
    <name evidence="1" type="ORF">FJR47_05400</name>
</gene>
<dbReference type="Pfam" id="PF10387">
    <property type="entry name" value="DUF2442"/>
    <property type="match status" value="1"/>
</dbReference>
<dbReference type="InterPro" id="IPR018841">
    <property type="entry name" value="DUF2442"/>
</dbReference>
<reference evidence="2" key="1">
    <citation type="submission" date="2019-06" db="EMBL/GenBank/DDBJ databases">
        <title>Sulfurimonas gotlandica sp. nov., a chemoautotrophic and psychrotolerant epsilonproteobacterium isolated from a pelagic redoxcline, and an emended description of the genus Sulfurimonas.</title>
        <authorList>
            <person name="Wang S."/>
            <person name="Jiang L."/>
            <person name="Shao Z."/>
        </authorList>
    </citation>
    <scope>NUCLEOTIDE SEQUENCE [LARGE SCALE GENOMIC DNA]</scope>
    <source>
        <strain evidence="2">1-1N</strain>
    </source>
</reference>
<dbReference type="KEGG" id="suln:FJR47_05400"/>
<name>A0AAJ4A3T1_9BACT</name>
<evidence type="ECO:0000313" key="1">
    <source>
        <dbReference type="EMBL" id="QFR43365.1"/>
    </source>
</evidence>
<keyword evidence="2" id="KW-1185">Reference proteome</keyword>
<dbReference type="EMBL" id="CP041166">
    <property type="protein sequence ID" value="QFR43365.1"/>
    <property type="molecule type" value="Genomic_DNA"/>
</dbReference>
<dbReference type="RefSeq" id="WP_152299428.1">
    <property type="nucleotide sequence ID" value="NZ_CP041166.1"/>
</dbReference>
<evidence type="ECO:0000313" key="2">
    <source>
        <dbReference type="Proteomes" id="UP000326061"/>
    </source>
</evidence>
<organism evidence="1 2">
    <name type="scientific">Sulfurimonas xiamenensis</name>
    <dbReference type="NCBI Taxonomy" id="2590021"/>
    <lineage>
        <taxon>Bacteria</taxon>
        <taxon>Pseudomonadati</taxon>
        <taxon>Campylobacterota</taxon>
        <taxon>Epsilonproteobacteria</taxon>
        <taxon>Campylobacterales</taxon>
        <taxon>Sulfurimonadaceae</taxon>
        <taxon>Sulfurimonas</taxon>
    </lineage>
</organism>
<proteinExistence type="predicted"/>